<dbReference type="STRING" id="1160509.A0A3N4IA56"/>
<feature type="compositionally biased region" description="Polar residues" evidence="1">
    <location>
        <begin position="437"/>
        <end position="461"/>
    </location>
</feature>
<sequence>MNLSDILNHGPAGEHQQPRPVLSDERSSNPTYPPVLQQNYHPQQHHEPRYHESFIPRTQTIPIHTHPSGRPTTGSHSSVPSSASSSSSPSPSASSNMSLTPTSTPIEDIQGPPRCSYCDDCTTRSPLRKVVSHVFGRNKAETRAIPQNVWVYYCRKHYQRSRYRNPNGFAVLQCELVRRQIDRLITWGGVENWSVKVRKGGKDNSQNGRNPAAGLGYPGGDMDMEDDMADLDDMAPGMNMSMNSSNNTSSSSSPQPPNLAQGPNDPNSTTWLAKFEGHGKTMKEIKHLVDEIEKSLEILGGTFPDVELLPHCYTTPSHEDEENGWMKESHRRKSGPRGGSGRKVRNKGGALSAIQTARGPVGASGSMGPGPGPVRRRMTTGDVPLHSPSILLDSPHHPHPHQQYHHHSQHHHHHHGAETISASTSPEATEFDEAIFSDQSSTPSASRSNSYYTHTQHQQRPSFRGGFHSYSHYRDEEDTRTPTPSTLYHQPPHLPHHHQQVAPLHHHQQLHSYQDVGRPDIGRRDEVVITPPGSVPASSRRTSMESKMLQGQPPYHASYGSGGPGLPPSPKSLRRYDENGRWVE</sequence>
<evidence type="ECO:0000313" key="3">
    <source>
        <dbReference type="Proteomes" id="UP000275078"/>
    </source>
</evidence>
<dbReference type="OrthoDB" id="4161595at2759"/>
<feature type="region of interest" description="Disordered" evidence="1">
    <location>
        <begin position="198"/>
        <end position="270"/>
    </location>
</feature>
<feature type="compositionally biased region" description="Low complexity" evidence="1">
    <location>
        <begin position="380"/>
        <end position="393"/>
    </location>
</feature>
<keyword evidence="3" id="KW-1185">Reference proteome</keyword>
<evidence type="ECO:0000256" key="1">
    <source>
        <dbReference type="SAM" id="MobiDB-lite"/>
    </source>
</evidence>
<feature type="compositionally biased region" description="Acidic residues" evidence="1">
    <location>
        <begin position="222"/>
        <end position="233"/>
    </location>
</feature>
<reference evidence="2 3" key="1">
    <citation type="journal article" date="2018" name="Nat. Ecol. Evol.">
        <title>Pezizomycetes genomes reveal the molecular basis of ectomycorrhizal truffle lifestyle.</title>
        <authorList>
            <person name="Murat C."/>
            <person name="Payen T."/>
            <person name="Noel B."/>
            <person name="Kuo A."/>
            <person name="Morin E."/>
            <person name="Chen J."/>
            <person name="Kohler A."/>
            <person name="Krizsan K."/>
            <person name="Balestrini R."/>
            <person name="Da Silva C."/>
            <person name="Montanini B."/>
            <person name="Hainaut M."/>
            <person name="Levati E."/>
            <person name="Barry K.W."/>
            <person name="Belfiori B."/>
            <person name="Cichocki N."/>
            <person name="Clum A."/>
            <person name="Dockter R.B."/>
            <person name="Fauchery L."/>
            <person name="Guy J."/>
            <person name="Iotti M."/>
            <person name="Le Tacon F."/>
            <person name="Lindquist E.A."/>
            <person name="Lipzen A."/>
            <person name="Malagnac F."/>
            <person name="Mello A."/>
            <person name="Molinier V."/>
            <person name="Miyauchi S."/>
            <person name="Poulain J."/>
            <person name="Riccioni C."/>
            <person name="Rubini A."/>
            <person name="Sitrit Y."/>
            <person name="Splivallo R."/>
            <person name="Traeger S."/>
            <person name="Wang M."/>
            <person name="Zifcakova L."/>
            <person name="Wipf D."/>
            <person name="Zambonelli A."/>
            <person name="Paolocci F."/>
            <person name="Nowrousian M."/>
            <person name="Ottonello S."/>
            <person name="Baldrian P."/>
            <person name="Spatafora J.W."/>
            <person name="Henrissat B."/>
            <person name="Nagy L.G."/>
            <person name="Aury J.M."/>
            <person name="Wincker P."/>
            <person name="Grigoriev I.V."/>
            <person name="Bonfante P."/>
            <person name="Martin F.M."/>
        </authorList>
    </citation>
    <scope>NUCLEOTIDE SEQUENCE [LARGE SCALE GENOMIC DNA]</scope>
    <source>
        <strain evidence="2 3">RN42</strain>
    </source>
</reference>
<feature type="compositionally biased region" description="Basic and acidic residues" evidence="1">
    <location>
        <begin position="574"/>
        <end position="584"/>
    </location>
</feature>
<dbReference type="Proteomes" id="UP000275078">
    <property type="component" value="Unassembled WGS sequence"/>
</dbReference>
<name>A0A3N4IA56_ASCIM</name>
<gene>
    <name evidence="2" type="ORF">BJ508DRAFT_116372</name>
</gene>
<feature type="compositionally biased region" description="Basic and acidic residues" evidence="1">
    <location>
        <begin position="517"/>
        <end position="527"/>
    </location>
</feature>
<protein>
    <submittedName>
        <fullName evidence="2">Uncharacterized protein</fullName>
    </submittedName>
</protein>
<feature type="compositionally biased region" description="Basic residues" evidence="1">
    <location>
        <begin position="494"/>
        <end position="509"/>
    </location>
</feature>
<feature type="region of interest" description="Disordered" evidence="1">
    <location>
        <begin position="1"/>
        <end position="48"/>
    </location>
</feature>
<dbReference type="AlphaFoldDB" id="A0A3N4IA56"/>
<accession>A0A3N4IA56</accession>
<feature type="region of interest" description="Disordered" evidence="1">
    <location>
        <begin position="316"/>
        <end position="584"/>
    </location>
</feature>
<feature type="compositionally biased region" description="Basic residues" evidence="1">
    <location>
        <begin position="329"/>
        <end position="346"/>
    </location>
</feature>
<dbReference type="EMBL" id="ML119682">
    <property type="protein sequence ID" value="RPA81071.1"/>
    <property type="molecule type" value="Genomic_DNA"/>
</dbReference>
<organism evidence="2 3">
    <name type="scientific">Ascobolus immersus RN42</name>
    <dbReference type="NCBI Taxonomy" id="1160509"/>
    <lineage>
        <taxon>Eukaryota</taxon>
        <taxon>Fungi</taxon>
        <taxon>Dikarya</taxon>
        <taxon>Ascomycota</taxon>
        <taxon>Pezizomycotina</taxon>
        <taxon>Pezizomycetes</taxon>
        <taxon>Pezizales</taxon>
        <taxon>Ascobolaceae</taxon>
        <taxon>Ascobolus</taxon>
    </lineage>
</organism>
<feature type="region of interest" description="Disordered" evidence="1">
    <location>
        <begin position="61"/>
        <end position="111"/>
    </location>
</feature>
<proteinExistence type="predicted"/>
<feature type="compositionally biased region" description="Low complexity" evidence="1">
    <location>
        <begin position="75"/>
        <end position="95"/>
    </location>
</feature>
<feature type="compositionally biased region" description="Polar residues" evidence="1">
    <location>
        <begin position="96"/>
        <end position="105"/>
    </location>
</feature>
<feature type="compositionally biased region" description="Low complexity" evidence="1">
    <location>
        <begin position="238"/>
        <end position="253"/>
    </location>
</feature>
<feature type="compositionally biased region" description="Basic residues" evidence="1">
    <location>
        <begin position="397"/>
        <end position="415"/>
    </location>
</feature>
<evidence type="ECO:0000313" key="2">
    <source>
        <dbReference type="EMBL" id="RPA81071.1"/>
    </source>
</evidence>